<accession>A0ABX2Z265</accession>
<name>A0ABX2Z265_9PSED</name>
<proteinExistence type="predicted"/>
<dbReference type="EMBL" id="MAUE01000002">
    <property type="protein sequence ID" value="OCW30296.1"/>
    <property type="molecule type" value="Genomic_DNA"/>
</dbReference>
<dbReference type="Proteomes" id="UP000095081">
    <property type="component" value="Unassembled WGS sequence"/>
</dbReference>
<reference evidence="1 2" key="1">
    <citation type="submission" date="2016-06" db="EMBL/GenBank/DDBJ databases">
        <title>Draft genome sequence of Pseudomonas sp. S1E40, a novel strain antagonistic activity to fungal plant pathogen.</title>
        <authorList>
            <person name="Tambong J.T."/>
            <person name="Tchagang C."/>
            <person name="Xu R."/>
        </authorList>
    </citation>
    <scope>NUCLEOTIDE SEQUENCE [LARGE SCALE GENOMIC DNA]</scope>
    <source>
        <strain evidence="1 2">S1E40</strain>
    </source>
</reference>
<evidence type="ECO:0000313" key="2">
    <source>
        <dbReference type="Proteomes" id="UP000095081"/>
    </source>
</evidence>
<keyword evidence="2" id="KW-1185">Reference proteome</keyword>
<sequence>MAIMLVIERFVCWQMLSGQNLEVWTIYADLVGTNFVYFSRIFQLKSQWREWLRLVKYLKLRWRRLFHHLMQL</sequence>
<gene>
    <name evidence="1" type="ORF">BBG20_01945</name>
</gene>
<comment type="caution">
    <text evidence="1">The sequence shown here is derived from an EMBL/GenBank/DDBJ whole genome shotgun (WGS) entry which is preliminary data.</text>
</comment>
<organism evidence="1 2">
    <name type="scientific">Pseudomonas aylmerensis</name>
    <dbReference type="NCBI Taxonomy" id="1869229"/>
    <lineage>
        <taxon>Bacteria</taxon>
        <taxon>Pseudomonadati</taxon>
        <taxon>Pseudomonadota</taxon>
        <taxon>Gammaproteobacteria</taxon>
        <taxon>Pseudomonadales</taxon>
        <taxon>Pseudomonadaceae</taxon>
        <taxon>Pseudomonas</taxon>
    </lineage>
</organism>
<evidence type="ECO:0000313" key="1">
    <source>
        <dbReference type="EMBL" id="OCW30296.1"/>
    </source>
</evidence>
<protein>
    <submittedName>
        <fullName evidence="1">Uncharacterized protein</fullName>
    </submittedName>
</protein>